<keyword evidence="1" id="KW-0812">Transmembrane</keyword>
<sequence>MMSHLEMHSVCIIPNSTNLDNVDAVYSMSHSSLPIFRFETEFRTKIIQNADTESSEYHCLTKGTGDTLTSNDCTSDKSFHCTDDKGNESCVAVLNDDISCSLTYQFRPCSDHLPVLCRDKNNPSHISTPYFVNRGSHFPADSTESTFIELCKPTSTKISDVQRPGENNETFGKVVLVNVVLFLLCIISVIMFIFRNRFHKPVGVTSKQIFPNNIVNRNTMIQTGIHSERNNRVSPNEQIVVRASSNEPLELRHNNFHIGELEFQEIVNVTIGETEI</sequence>
<evidence type="ECO:0000256" key="1">
    <source>
        <dbReference type="SAM" id="Phobius"/>
    </source>
</evidence>
<keyword evidence="1" id="KW-1133">Transmembrane helix</keyword>
<dbReference type="EMBL" id="CACVKT020006421">
    <property type="protein sequence ID" value="CAC5401467.1"/>
    <property type="molecule type" value="Genomic_DNA"/>
</dbReference>
<organism evidence="2 3">
    <name type="scientific">Mytilus coruscus</name>
    <name type="common">Sea mussel</name>
    <dbReference type="NCBI Taxonomy" id="42192"/>
    <lineage>
        <taxon>Eukaryota</taxon>
        <taxon>Metazoa</taxon>
        <taxon>Spiralia</taxon>
        <taxon>Lophotrochozoa</taxon>
        <taxon>Mollusca</taxon>
        <taxon>Bivalvia</taxon>
        <taxon>Autobranchia</taxon>
        <taxon>Pteriomorphia</taxon>
        <taxon>Mytilida</taxon>
        <taxon>Mytiloidea</taxon>
        <taxon>Mytilidae</taxon>
        <taxon>Mytilinae</taxon>
        <taxon>Mytilus</taxon>
    </lineage>
</organism>
<keyword evidence="3" id="KW-1185">Reference proteome</keyword>
<feature type="transmembrane region" description="Helical" evidence="1">
    <location>
        <begin position="174"/>
        <end position="194"/>
    </location>
</feature>
<protein>
    <submittedName>
        <fullName evidence="2">Uncharacterized protein</fullName>
    </submittedName>
</protein>
<name>A0A6J8D1G8_MYTCO</name>
<dbReference type="AlphaFoldDB" id="A0A6J8D1G8"/>
<keyword evidence="1" id="KW-0472">Membrane</keyword>
<gene>
    <name evidence="2" type="ORF">MCOR_35549</name>
</gene>
<proteinExistence type="predicted"/>
<evidence type="ECO:0000313" key="3">
    <source>
        <dbReference type="Proteomes" id="UP000507470"/>
    </source>
</evidence>
<evidence type="ECO:0000313" key="2">
    <source>
        <dbReference type="EMBL" id="CAC5401467.1"/>
    </source>
</evidence>
<accession>A0A6J8D1G8</accession>
<dbReference type="Proteomes" id="UP000507470">
    <property type="component" value="Unassembled WGS sequence"/>
</dbReference>
<reference evidence="2 3" key="1">
    <citation type="submission" date="2020-06" db="EMBL/GenBank/DDBJ databases">
        <authorList>
            <person name="Li R."/>
            <person name="Bekaert M."/>
        </authorList>
    </citation>
    <scope>NUCLEOTIDE SEQUENCE [LARGE SCALE GENOMIC DNA]</scope>
    <source>
        <strain evidence="3">wild</strain>
    </source>
</reference>